<dbReference type="Proteomes" id="UP001460270">
    <property type="component" value="Unassembled WGS sequence"/>
</dbReference>
<dbReference type="EMBL" id="JBBPFD010000014">
    <property type="protein sequence ID" value="KAK7898335.1"/>
    <property type="molecule type" value="Genomic_DNA"/>
</dbReference>
<comment type="caution">
    <text evidence="2">The sequence shown here is derived from an EMBL/GenBank/DDBJ whole genome shotgun (WGS) entry which is preliminary data.</text>
</comment>
<keyword evidence="3" id="KW-1185">Reference proteome</keyword>
<accession>A0AAW0NDG6</accession>
<evidence type="ECO:0000313" key="2">
    <source>
        <dbReference type="EMBL" id="KAK7898335.1"/>
    </source>
</evidence>
<reference evidence="3" key="1">
    <citation type="submission" date="2024-04" db="EMBL/GenBank/DDBJ databases">
        <title>Salinicola lusitanus LLJ914,a marine bacterium isolated from the Okinawa Trough.</title>
        <authorList>
            <person name="Li J."/>
        </authorList>
    </citation>
    <scope>NUCLEOTIDE SEQUENCE [LARGE SCALE GENOMIC DNA]</scope>
</reference>
<dbReference type="InterPro" id="IPR013783">
    <property type="entry name" value="Ig-like_fold"/>
</dbReference>
<proteinExistence type="predicted"/>
<sequence>MKAALLLLLFLTVSTGEAPEKVCVKSGEMVALECCGGSRGQKVTWSTPQDGEFDKQTNVLIIDGRLVLLNVSKDLQKKYYCSNG</sequence>
<dbReference type="AlphaFoldDB" id="A0AAW0NDG6"/>
<feature type="chain" id="PRO_5043575609" description="Ig-like domain-containing protein" evidence="1">
    <location>
        <begin position="17"/>
        <end position="84"/>
    </location>
</feature>
<protein>
    <recommendedName>
        <fullName evidence="4">Ig-like domain-containing protein</fullName>
    </recommendedName>
</protein>
<evidence type="ECO:0000256" key="1">
    <source>
        <dbReference type="SAM" id="SignalP"/>
    </source>
</evidence>
<dbReference type="InterPro" id="IPR036179">
    <property type="entry name" value="Ig-like_dom_sf"/>
</dbReference>
<organism evidence="2 3">
    <name type="scientific">Mugilogobius chulae</name>
    <name type="common">yellowstripe goby</name>
    <dbReference type="NCBI Taxonomy" id="88201"/>
    <lineage>
        <taxon>Eukaryota</taxon>
        <taxon>Metazoa</taxon>
        <taxon>Chordata</taxon>
        <taxon>Craniata</taxon>
        <taxon>Vertebrata</taxon>
        <taxon>Euteleostomi</taxon>
        <taxon>Actinopterygii</taxon>
        <taxon>Neopterygii</taxon>
        <taxon>Teleostei</taxon>
        <taxon>Neoteleostei</taxon>
        <taxon>Acanthomorphata</taxon>
        <taxon>Gobiaria</taxon>
        <taxon>Gobiiformes</taxon>
        <taxon>Gobioidei</taxon>
        <taxon>Gobiidae</taxon>
        <taxon>Gobionellinae</taxon>
        <taxon>Mugilogobius</taxon>
    </lineage>
</organism>
<dbReference type="Gene3D" id="2.60.40.10">
    <property type="entry name" value="Immunoglobulins"/>
    <property type="match status" value="1"/>
</dbReference>
<gene>
    <name evidence="2" type="ORF">WMY93_019188</name>
</gene>
<dbReference type="SUPFAM" id="SSF48726">
    <property type="entry name" value="Immunoglobulin"/>
    <property type="match status" value="1"/>
</dbReference>
<keyword evidence="1" id="KW-0732">Signal</keyword>
<evidence type="ECO:0000313" key="3">
    <source>
        <dbReference type="Proteomes" id="UP001460270"/>
    </source>
</evidence>
<feature type="signal peptide" evidence="1">
    <location>
        <begin position="1"/>
        <end position="16"/>
    </location>
</feature>
<name>A0AAW0NDG6_9GOBI</name>
<evidence type="ECO:0008006" key="4">
    <source>
        <dbReference type="Google" id="ProtNLM"/>
    </source>
</evidence>